<organism evidence="1 2">
    <name type="scientific">Anthropogastromicrobium aceti</name>
    <dbReference type="NCBI Taxonomy" id="2981768"/>
    <lineage>
        <taxon>Bacteria</taxon>
        <taxon>Bacillati</taxon>
        <taxon>Bacillota</taxon>
        <taxon>Clostridia</taxon>
        <taxon>Lachnospirales</taxon>
        <taxon>Lachnospiraceae</taxon>
        <taxon>Anthropogastromicrobium</taxon>
    </lineage>
</organism>
<proteinExistence type="predicted"/>
<name>A0AAE3E766_9FIRM</name>
<dbReference type="AlphaFoldDB" id="A0AAE3E766"/>
<protein>
    <submittedName>
        <fullName evidence="1">Uncharacterized protein</fullName>
    </submittedName>
</protein>
<gene>
    <name evidence="1" type="ORF">LKD48_16445</name>
</gene>
<accession>A0AAE3E766</accession>
<dbReference type="EMBL" id="JAJEQN010000095">
    <property type="protein sequence ID" value="MCC2223185.1"/>
    <property type="molecule type" value="Genomic_DNA"/>
</dbReference>
<reference evidence="1 2" key="1">
    <citation type="submission" date="2021-10" db="EMBL/GenBank/DDBJ databases">
        <title>Anaerobic single-cell dispensing facilitates the cultivation of human gut bacteria.</title>
        <authorList>
            <person name="Afrizal A."/>
        </authorList>
    </citation>
    <scope>NUCLEOTIDE SEQUENCE [LARGE SCALE GENOMIC DNA]</scope>
    <source>
        <strain evidence="1 2">CLA-AA-H224</strain>
    </source>
</reference>
<sequence length="108" mass="11915">MGFTTGAIAGAAIGAGAGLIKNKKFKIQAVGRLKSKGATGKGHLGVKYSYNRVTNNGTKVQKVVNSIEIHAPHGEGAKHNFWHWQLNRWPKGKARAVHHWTIYFRRID</sequence>
<evidence type="ECO:0000313" key="2">
    <source>
        <dbReference type="Proteomes" id="UP001198200"/>
    </source>
</evidence>
<comment type="caution">
    <text evidence="1">The sequence shown here is derived from an EMBL/GenBank/DDBJ whole genome shotgun (WGS) entry which is preliminary data.</text>
</comment>
<evidence type="ECO:0000313" key="1">
    <source>
        <dbReference type="EMBL" id="MCC2223185.1"/>
    </source>
</evidence>
<dbReference type="RefSeq" id="WP_308732651.1">
    <property type="nucleotide sequence ID" value="NZ_JAJEQN010000095.1"/>
</dbReference>
<keyword evidence="2" id="KW-1185">Reference proteome</keyword>
<dbReference type="Proteomes" id="UP001198200">
    <property type="component" value="Unassembled WGS sequence"/>
</dbReference>